<dbReference type="InterPro" id="IPR056743">
    <property type="entry name" value="TRM5-TYW2-like_MTfase"/>
</dbReference>
<dbReference type="eggNOG" id="arCOG00033">
    <property type="taxonomic scope" value="Archaea"/>
</dbReference>
<dbReference type="GO" id="GO:0008175">
    <property type="term" value="F:tRNA methyltransferase activity"/>
    <property type="evidence" value="ECO:0007669"/>
    <property type="project" value="TreeGrafter"/>
</dbReference>
<keyword evidence="3" id="KW-0808">Transferase</keyword>
<evidence type="ECO:0000313" key="8">
    <source>
        <dbReference type="Proteomes" id="UP000005233"/>
    </source>
</evidence>
<keyword evidence="1" id="KW-0963">Cytoplasm</keyword>
<dbReference type="GO" id="GO:0005737">
    <property type="term" value="C:cytoplasm"/>
    <property type="evidence" value="ECO:0007669"/>
    <property type="project" value="TreeGrafter"/>
</dbReference>
<evidence type="ECO:0000256" key="3">
    <source>
        <dbReference type="ARBA" id="ARBA00022679"/>
    </source>
</evidence>
<dbReference type="GO" id="GO:0002939">
    <property type="term" value="P:tRNA N1-guanine methylation"/>
    <property type="evidence" value="ECO:0007669"/>
    <property type="project" value="TreeGrafter"/>
</dbReference>
<gene>
    <name evidence="7" type="ordered locus">Mtc_2025</name>
</gene>
<evidence type="ECO:0000256" key="2">
    <source>
        <dbReference type="ARBA" id="ARBA00022603"/>
    </source>
</evidence>
<evidence type="ECO:0000256" key="5">
    <source>
        <dbReference type="ARBA" id="ARBA00022694"/>
    </source>
</evidence>
<dbReference type="OrthoDB" id="8079at2157"/>
<dbReference type="CDD" id="cd02440">
    <property type="entry name" value="AdoMet_MTases"/>
    <property type="match status" value="1"/>
</dbReference>
<dbReference type="RefSeq" id="WP_014406596.1">
    <property type="nucleotide sequence ID" value="NC_017034.1"/>
</dbReference>
<dbReference type="EMBL" id="CP003243">
    <property type="protein sequence ID" value="AFD00765.1"/>
    <property type="molecule type" value="Genomic_DNA"/>
</dbReference>
<dbReference type="GeneID" id="11972179"/>
<proteinExistence type="predicted"/>
<sequence length="266" mass="29682">MSLKEDLSNVIPPEELSKPGFYCDIIGDVAIISLPPGMDKYKERAAEAILSKRKNVRVVLNKLSKVRGSERVPMLEVLKGDDAIATYREYGFTYRFDVTRVFFNRHLSYERHRVAESAMPGETVLIPFAGVGPFAIPIAAKGCRVIAVEKSAEACRWMRLNARLNGVGDAVDIINGDALSIPDMLRLSADRVVIPTPYGMDNILERLALMVKESGMLHFYTFKKKSQIEGLIKQYEAMGLKVVLCRRCGNVAPGVSRWAFDLKKAL</sequence>
<dbReference type="AlphaFoldDB" id="H8I799"/>
<dbReference type="Proteomes" id="UP000005233">
    <property type="component" value="Chromosome"/>
</dbReference>
<keyword evidence="4" id="KW-0949">S-adenosyl-L-methionine</keyword>
<evidence type="ECO:0000256" key="4">
    <source>
        <dbReference type="ARBA" id="ARBA00022691"/>
    </source>
</evidence>
<dbReference type="KEGG" id="mez:Mtc_2025"/>
<dbReference type="SUPFAM" id="SSF53335">
    <property type="entry name" value="S-adenosyl-L-methionine-dependent methyltransferases"/>
    <property type="match status" value="1"/>
</dbReference>
<dbReference type="HOGENOM" id="CLU_022610_0_0_2"/>
<name>H8I799_METCZ</name>
<dbReference type="Gene3D" id="3.30.300.110">
    <property type="entry name" value="Met-10+ protein-like domains"/>
    <property type="match status" value="1"/>
</dbReference>
<keyword evidence="8" id="KW-1185">Reference proteome</keyword>
<accession>H8I799</accession>
<keyword evidence="5" id="KW-0819">tRNA processing</keyword>
<dbReference type="InterPro" id="IPR056744">
    <property type="entry name" value="TRM5/TYW2-like_N"/>
</dbReference>
<keyword evidence="2 7" id="KW-0489">Methyltransferase</keyword>
<dbReference type="Gene3D" id="3.40.50.150">
    <property type="entry name" value="Vaccinia Virus protein VP39"/>
    <property type="match status" value="1"/>
</dbReference>
<organism evidence="7 8">
    <name type="scientific">Methanocella conradii (strain DSM 24694 / JCM 17849 / CGMCC 1.5162 / HZ254)</name>
    <dbReference type="NCBI Taxonomy" id="1041930"/>
    <lineage>
        <taxon>Archaea</taxon>
        <taxon>Methanobacteriati</taxon>
        <taxon>Methanobacteriota</taxon>
        <taxon>Stenosarchaea group</taxon>
        <taxon>Methanomicrobia</taxon>
        <taxon>Methanocellales</taxon>
        <taxon>Methanocellaceae</taxon>
        <taxon>Methanocella</taxon>
    </lineage>
</organism>
<reference evidence="7 8" key="1">
    <citation type="journal article" date="2012" name="J. Bacteriol.">
        <title>Complete genome sequence of a thermophilic methanogen, Methanocella conradii HZ254, isolated from Chinese rice field soil.</title>
        <authorList>
            <person name="Lu Z."/>
            <person name="Lu Y."/>
        </authorList>
    </citation>
    <scope>NUCLEOTIDE SEQUENCE [LARGE SCALE GENOMIC DNA]</scope>
    <source>
        <strain evidence="8">DSM 24694 / JCM 17849 / CGMCC 1.5162 / HZ254</strain>
    </source>
</reference>
<dbReference type="InterPro" id="IPR030382">
    <property type="entry name" value="MeTrfase_TRM5/TYW2"/>
</dbReference>
<dbReference type="PROSITE" id="PS51684">
    <property type="entry name" value="SAM_MT_TRM5_TYW2"/>
    <property type="match status" value="1"/>
</dbReference>
<protein>
    <submittedName>
        <fullName evidence="7">Methyltransferase</fullName>
    </submittedName>
</protein>
<dbReference type="PANTHER" id="PTHR23245:SF36">
    <property type="entry name" value="TRNA (GUANINE(37)-N1)-METHYLTRANSFERASE"/>
    <property type="match status" value="1"/>
</dbReference>
<dbReference type="STRING" id="1041930.Mtc_2025"/>
<dbReference type="PANTHER" id="PTHR23245">
    <property type="entry name" value="TRNA METHYLTRANSFERASE"/>
    <property type="match status" value="1"/>
</dbReference>
<evidence type="ECO:0000256" key="1">
    <source>
        <dbReference type="ARBA" id="ARBA00022490"/>
    </source>
</evidence>
<evidence type="ECO:0000259" key="6">
    <source>
        <dbReference type="PROSITE" id="PS51684"/>
    </source>
</evidence>
<dbReference type="Pfam" id="PF25133">
    <property type="entry name" value="TYW2_N_2"/>
    <property type="match status" value="1"/>
</dbReference>
<dbReference type="InterPro" id="IPR029063">
    <property type="entry name" value="SAM-dependent_MTases_sf"/>
</dbReference>
<feature type="domain" description="SAM-dependent methyltransferase TRM5/TYW2-type" evidence="6">
    <location>
        <begin position="23"/>
        <end position="266"/>
    </location>
</feature>
<dbReference type="Pfam" id="PF02475">
    <property type="entry name" value="TRM5-TYW2_MTfase"/>
    <property type="match status" value="1"/>
</dbReference>
<evidence type="ECO:0000313" key="7">
    <source>
        <dbReference type="EMBL" id="AFD00765.1"/>
    </source>
</evidence>